<keyword evidence="7 9" id="KW-0472">Membrane</keyword>
<evidence type="ECO:0000256" key="6">
    <source>
        <dbReference type="ARBA" id="ARBA00022989"/>
    </source>
</evidence>
<dbReference type="Pfam" id="PF01694">
    <property type="entry name" value="Rhomboid"/>
    <property type="match status" value="1"/>
</dbReference>
<evidence type="ECO:0000256" key="5">
    <source>
        <dbReference type="ARBA" id="ARBA00022801"/>
    </source>
</evidence>
<comment type="caution">
    <text evidence="11">The sequence shown here is derived from an EMBL/GenBank/DDBJ whole genome shotgun (WGS) entry which is preliminary data.</text>
</comment>
<protein>
    <recommendedName>
        <fullName evidence="10">Peptidase S54 rhomboid domain-containing protein</fullName>
    </recommendedName>
</protein>
<evidence type="ECO:0000256" key="3">
    <source>
        <dbReference type="ARBA" id="ARBA00022670"/>
    </source>
</evidence>
<feature type="compositionally biased region" description="Basic and acidic residues" evidence="8">
    <location>
        <begin position="487"/>
        <end position="496"/>
    </location>
</feature>
<dbReference type="Proteomes" id="UP000613740">
    <property type="component" value="Unassembled WGS sequence"/>
</dbReference>
<feature type="compositionally biased region" description="Low complexity" evidence="8">
    <location>
        <begin position="423"/>
        <end position="439"/>
    </location>
</feature>
<keyword evidence="5" id="KW-0378">Hydrolase</keyword>
<feature type="domain" description="Peptidase S54 rhomboid" evidence="10">
    <location>
        <begin position="99"/>
        <end position="243"/>
    </location>
</feature>
<evidence type="ECO:0000256" key="8">
    <source>
        <dbReference type="SAM" id="MobiDB-lite"/>
    </source>
</evidence>
<feature type="compositionally biased region" description="Pro residues" evidence="8">
    <location>
        <begin position="403"/>
        <end position="422"/>
    </location>
</feature>
<gene>
    <name evidence="11" type="ORF">HYH02_009129</name>
</gene>
<keyword evidence="4 9" id="KW-0812">Transmembrane</keyword>
<dbReference type="GO" id="GO:0004252">
    <property type="term" value="F:serine-type endopeptidase activity"/>
    <property type="evidence" value="ECO:0007669"/>
    <property type="project" value="InterPro"/>
</dbReference>
<evidence type="ECO:0000256" key="2">
    <source>
        <dbReference type="ARBA" id="ARBA00009045"/>
    </source>
</evidence>
<feature type="compositionally biased region" description="Low complexity" evidence="8">
    <location>
        <begin position="351"/>
        <end position="381"/>
    </location>
</feature>
<dbReference type="AlphaFoldDB" id="A0A835WB78"/>
<evidence type="ECO:0000256" key="4">
    <source>
        <dbReference type="ARBA" id="ARBA00022692"/>
    </source>
</evidence>
<comment type="similarity">
    <text evidence="2">Belongs to the peptidase S54 family.</text>
</comment>
<dbReference type="OrthoDB" id="10257275at2759"/>
<name>A0A835WB78_9CHLO</name>
<dbReference type="GO" id="GO:0016020">
    <property type="term" value="C:membrane"/>
    <property type="evidence" value="ECO:0007669"/>
    <property type="project" value="UniProtKB-SubCell"/>
</dbReference>
<dbReference type="PANTHER" id="PTHR43066:SF1">
    <property type="entry name" value="RHOMBOID PROTEIN 2"/>
    <property type="match status" value="1"/>
</dbReference>
<keyword evidence="12" id="KW-1185">Reference proteome</keyword>
<evidence type="ECO:0000313" key="11">
    <source>
        <dbReference type="EMBL" id="KAG2444191.1"/>
    </source>
</evidence>
<dbReference type="GO" id="GO:0006508">
    <property type="term" value="P:proteolysis"/>
    <property type="evidence" value="ECO:0007669"/>
    <property type="project" value="UniProtKB-KW"/>
</dbReference>
<sequence>MYRRRFPVPPPGGYGGYGGGYGHNPRNSYAMILALQLANQIYQLEDKPPVTLALLALQVVLFFGRGGGLGGLIPPELARYVNVQLAAVCLQPREILERGDWKRLLLPAFLHVDEHHLFYNMGSLLWKGVQLEGRYGHWGFAALVAELLLLSHGATVLLAAALAELFPGYRYLYWDTCAVGFSAVLFALKVVLNYNQPGNSSILGLELPTKYLCWAELVLASYLTPQACFIGHLGGILAGLAHVRLVEPALRAAGWRLPRGGGGAAPPQMRGGNGMGGFGFGGLGGLGGFGFGGPFGPAPFGGGLGGGVGAAPGGRPVNPEPGPAPQQPRQQQYFNSGGRLGGEGSAARGPAAAVQQQEQQQQRQRAQGTSAGPSSSAGAAGVIPPRPRAPLAPPAPQVVEEPSAPPMPTEPQPTAPSAPPYPATTGGIEGTAAARGQAPQPQPHRGGDGDGGSRRAAAGAVREQVAGPGVGAEAEPPARPSLTVEQLRQRRLERFG</sequence>
<dbReference type="Gene3D" id="1.20.1540.10">
    <property type="entry name" value="Rhomboid-like"/>
    <property type="match status" value="1"/>
</dbReference>
<evidence type="ECO:0000256" key="7">
    <source>
        <dbReference type="ARBA" id="ARBA00023136"/>
    </source>
</evidence>
<feature type="transmembrane region" description="Helical" evidence="9">
    <location>
        <begin position="135"/>
        <end position="160"/>
    </location>
</feature>
<feature type="transmembrane region" description="Helical" evidence="9">
    <location>
        <begin position="172"/>
        <end position="192"/>
    </location>
</feature>
<dbReference type="PANTHER" id="PTHR43066">
    <property type="entry name" value="RHOMBOID-RELATED PROTEIN"/>
    <property type="match status" value="1"/>
</dbReference>
<feature type="region of interest" description="Disordered" evidence="8">
    <location>
        <begin position="306"/>
        <end position="496"/>
    </location>
</feature>
<proteinExistence type="inferred from homology"/>
<dbReference type="InterPro" id="IPR022764">
    <property type="entry name" value="Peptidase_S54_rhomboid_dom"/>
</dbReference>
<organism evidence="11 12">
    <name type="scientific">Chlamydomonas schloesseri</name>
    <dbReference type="NCBI Taxonomy" id="2026947"/>
    <lineage>
        <taxon>Eukaryota</taxon>
        <taxon>Viridiplantae</taxon>
        <taxon>Chlorophyta</taxon>
        <taxon>core chlorophytes</taxon>
        <taxon>Chlorophyceae</taxon>
        <taxon>CS clade</taxon>
        <taxon>Chlamydomonadales</taxon>
        <taxon>Chlamydomonadaceae</taxon>
        <taxon>Chlamydomonas</taxon>
    </lineage>
</organism>
<accession>A0A835WB78</accession>
<dbReference type="SUPFAM" id="SSF144091">
    <property type="entry name" value="Rhomboid-like"/>
    <property type="match status" value="1"/>
</dbReference>
<keyword evidence="3" id="KW-0645">Protease</keyword>
<evidence type="ECO:0000313" key="12">
    <source>
        <dbReference type="Proteomes" id="UP000613740"/>
    </source>
</evidence>
<dbReference type="InterPro" id="IPR035952">
    <property type="entry name" value="Rhomboid-like_sf"/>
</dbReference>
<keyword evidence="6 9" id="KW-1133">Transmembrane helix</keyword>
<comment type="subcellular location">
    <subcellularLocation>
        <location evidence="1">Membrane</location>
        <topology evidence="1">Multi-pass membrane protein</topology>
    </subcellularLocation>
</comment>
<reference evidence="11" key="1">
    <citation type="journal article" date="2020" name="bioRxiv">
        <title>Comparative genomics of Chlamydomonas.</title>
        <authorList>
            <person name="Craig R.J."/>
            <person name="Hasan A.R."/>
            <person name="Ness R.W."/>
            <person name="Keightley P.D."/>
        </authorList>
    </citation>
    <scope>NUCLEOTIDE SEQUENCE</scope>
    <source>
        <strain evidence="11">CCAP 11/173</strain>
    </source>
</reference>
<evidence type="ECO:0000256" key="9">
    <source>
        <dbReference type="SAM" id="Phobius"/>
    </source>
</evidence>
<feature type="compositionally biased region" description="Pro residues" evidence="8">
    <location>
        <begin position="384"/>
        <end position="396"/>
    </location>
</feature>
<dbReference type="EMBL" id="JAEHOD010000029">
    <property type="protein sequence ID" value="KAG2444191.1"/>
    <property type="molecule type" value="Genomic_DNA"/>
</dbReference>
<evidence type="ECO:0000256" key="1">
    <source>
        <dbReference type="ARBA" id="ARBA00004141"/>
    </source>
</evidence>
<evidence type="ECO:0000259" key="10">
    <source>
        <dbReference type="Pfam" id="PF01694"/>
    </source>
</evidence>